<dbReference type="AlphaFoldDB" id="A0A2A2SFU3"/>
<name>A0A2A2SFU3_9SPHN</name>
<comment type="caution">
    <text evidence="1">The sequence shown here is derived from an EMBL/GenBank/DDBJ whole genome shotgun (WGS) entry which is preliminary data.</text>
</comment>
<evidence type="ECO:0000313" key="2">
    <source>
        <dbReference type="Proteomes" id="UP000218151"/>
    </source>
</evidence>
<dbReference type="EMBL" id="NSLI01000003">
    <property type="protein sequence ID" value="PAX08073.1"/>
    <property type="molecule type" value="Genomic_DNA"/>
</dbReference>
<dbReference type="Proteomes" id="UP000218151">
    <property type="component" value="Unassembled WGS sequence"/>
</dbReference>
<proteinExistence type="predicted"/>
<dbReference type="Pfam" id="PF05035">
    <property type="entry name" value="DGOK"/>
    <property type="match status" value="1"/>
</dbReference>
<evidence type="ECO:0000313" key="1">
    <source>
        <dbReference type="EMBL" id="PAX08073.1"/>
    </source>
</evidence>
<dbReference type="GO" id="GO:0034194">
    <property type="term" value="P:D-galactonate catabolic process"/>
    <property type="evidence" value="ECO:0007669"/>
    <property type="project" value="InterPro"/>
</dbReference>
<dbReference type="InterPro" id="IPR042258">
    <property type="entry name" value="DGOK_N"/>
</dbReference>
<sequence>MSDRFIAVDWGTSNRREYLMEGGQVLATSRDDRGIIEMGGTGYEEAVASIRAQHGDLPVLIAGMAGSNRGWREAPYADAPASAADIARQLLWVEPGRTAIVPGVAWRDPDAPSVMRGEEVQLFGAVAAGLVPPTALVAQPGTHNKWVEMRDGAIGRFTTLMTGELFALLKQHSILSAQLTAAITPGPAFLEGVRHAQDRPLPSALFGARAAMLLGFRAGEDTADYVSGLLIGADVGSADVRGREAFILSDETLGALYGAAVAELGGTAHLIDTVAAFTAGMALIRSLSK</sequence>
<reference evidence="2" key="1">
    <citation type="submission" date="2017-09" db="EMBL/GenBank/DDBJ databases">
        <authorList>
            <person name="Feng G."/>
            <person name="Zhu H."/>
        </authorList>
    </citation>
    <scope>NUCLEOTIDE SEQUENCE [LARGE SCALE GENOMIC DNA]</scope>
    <source>
        <strain evidence="2">1PNM-20</strain>
    </source>
</reference>
<dbReference type="Gene3D" id="3.30.420.300">
    <property type="entry name" value="2-keto-3-deoxy-galactonokinase, substrate binding domain"/>
    <property type="match status" value="1"/>
</dbReference>
<dbReference type="GO" id="GO:0008671">
    <property type="term" value="F:2-dehydro-3-deoxygalactonokinase activity"/>
    <property type="evidence" value="ECO:0007669"/>
    <property type="project" value="InterPro"/>
</dbReference>
<gene>
    <name evidence="1" type="ORF">CKY28_10815</name>
</gene>
<protein>
    <submittedName>
        <fullName evidence="1">2-oxo-3-deoxygalactonate kinase</fullName>
    </submittedName>
</protein>
<keyword evidence="1" id="KW-0808">Transferase</keyword>
<keyword evidence="2" id="KW-1185">Reference proteome</keyword>
<dbReference type="Gene3D" id="3.30.420.310">
    <property type="entry name" value="2-keto-3-deoxy-galactonokinase, C-terminal domain"/>
    <property type="match status" value="1"/>
</dbReference>
<keyword evidence="1" id="KW-0418">Kinase</keyword>
<dbReference type="OrthoDB" id="256574at2"/>
<organism evidence="1 2">
    <name type="scientific">Sphingomonas lenta</name>
    <dbReference type="NCBI Taxonomy" id="1141887"/>
    <lineage>
        <taxon>Bacteria</taxon>
        <taxon>Pseudomonadati</taxon>
        <taxon>Pseudomonadota</taxon>
        <taxon>Alphaproteobacteria</taxon>
        <taxon>Sphingomonadales</taxon>
        <taxon>Sphingomonadaceae</taxon>
        <taxon>Sphingomonas</taxon>
    </lineage>
</organism>
<accession>A0A2A2SFU3</accession>
<dbReference type="RefSeq" id="WP_095998315.1">
    <property type="nucleotide sequence ID" value="NZ_NSLI01000003.1"/>
</dbReference>
<dbReference type="InterPro" id="IPR042257">
    <property type="entry name" value="DGOK_C"/>
</dbReference>
<dbReference type="InterPro" id="IPR007729">
    <property type="entry name" value="DGOK"/>
</dbReference>